<dbReference type="Pfam" id="PF00400">
    <property type="entry name" value="WD40"/>
    <property type="match status" value="1"/>
</dbReference>
<dbReference type="Gene3D" id="2.130.10.10">
    <property type="entry name" value="YVTN repeat-like/Quinoprotein amine dehydrogenase"/>
    <property type="match status" value="1"/>
</dbReference>
<dbReference type="InterPro" id="IPR039328">
    <property type="entry name" value="WDR89"/>
</dbReference>
<dbReference type="Proteomes" id="UP000310200">
    <property type="component" value="Unassembled WGS sequence"/>
</dbReference>
<dbReference type="STRING" id="300112.A0A4S2KM40"/>
<accession>A0A4S2KM40</accession>
<dbReference type="EMBL" id="QBLH01001875">
    <property type="protein sequence ID" value="TGZ50752.1"/>
    <property type="molecule type" value="Genomic_DNA"/>
</dbReference>
<dbReference type="SMART" id="SM00320">
    <property type="entry name" value="WD40"/>
    <property type="match status" value="4"/>
</dbReference>
<sequence length="441" mass="48927">EEEREGRAITSLNITITLILRADTAHGRANLKLSLRVNTVNLKRAKRESMSRVTESLKRLNVKNDAGTRGQGDEMVGKKVELTLSLEETVSHDQNYILSPEFTIGAGLSDHSCVIYSVGESTSRMITLDHNQAPIVGVKFSPTSKNILYIATNDGLITACDLRAKGKVVAEFKDGTEDGKTKPLASFDLSCDERLVAGGTEHTGGDAFILFWDIRQSGSKIGNKNNLLGGYWESHMDDVTCLTFHPTKRNVLASGSTDGLMNIFDLMQSSEDLALTSSLNTESSVDRLGWLTDDSLWCTTHTHLQLWECEGACAYETFARSHLAVSRKDDPDNCYLVKFHTTNVFGQPFLLAGSSTVTRENLRCLSIRENCLETCYEIIGNKQIVRDSWIHEKSGSLVTVGEKGIINVWRQAESPTQRDSDHKLLTKIGNGCDRHHRIKPY</sequence>
<evidence type="ECO:0000256" key="1">
    <source>
        <dbReference type="ARBA" id="ARBA00021125"/>
    </source>
</evidence>
<dbReference type="InterPro" id="IPR015943">
    <property type="entry name" value="WD40/YVTN_repeat-like_dom_sf"/>
</dbReference>
<dbReference type="SUPFAM" id="SSF50978">
    <property type="entry name" value="WD40 repeat-like"/>
    <property type="match status" value="1"/>
</dbReference>
<dbReference type="PROSITE" id="PS50082">
    <property type="entry name" value="WD_REPEATS_2"/>
    <property type="match status" value="1"/>
</dbReference>
<keyword evidence="3" id="KW-0677">Repeat</keyword>
<feature type="repeat" description="WD" evidence="4">
    <location>
        <begin position="232"/>
        <end position="274"/>
    </location>
</feature>
<evidence type="ECO:0000256" key="3">
    <source>
        <dbReference type="ARBA" id="ARBA00022737"/>
    </source>
</evidence>
<feature type="non-terminal residue" evidence="5">
    <location>
        <position position="1"/>
    </location>
</feature>
<keyword evidence="2 4" id="KW-0853">WD repeat</keyword>
<dbReference type="InterPro" id="IPR036322">
    <property type="entry name" value="WD40_repeat_dom_sf"/>
</dbReference>
<organism evidence="5 6">
    <name type="scientific">Temnothorax longispinosus</name>
    <dbReference type="NCBI Taxonomy" id="300112"/>
    <lineage>
        <taxon>Eukaryota</taxon>
        <taxon>Metazoa</taxon>
        <taxon>Ecdysozoa</taxon>
        <taxon>Arthropoda</taxon>
        <taxon>Hexapoda</taxon>
        <taxon>Insecta</taxon>
        <taxon>Pterygota</taxon>
        <taxon>Neoptera</taxon>
        <taxon>Endopterygota</taxon>
        <taxon>Hymenoptera</taxon>
        <taxon>Apocrita</taxon>
        <taxon>Aculeata</taxon>
        <taxon>Formicoidea</taxon>
        <taxon>Formicidae</taxon>
        <taxon>Myrmicinae</taxon>
        <taxon>Temnothorax</taxon>
    </lineage>
</organism>
<gene>
    <name evidence="5" type="ORF">DBV15_11294</name>
</gene>
<dbReference type="PANTHER" id="PTHR22889">
    <property type="entry name" value="WD REPEAT-CONTAINING PROTEIN 89"/>
    <property type="match status" value="1"/>
</dbReference>
<proteinExistence type="predicted"/>
<dbReference type="PANTHER" id="PTHR22889:SF0">
    <property type="entry name" value="WD REPEAT-CONTAINING PROTEIN 89"/>
    <property type="match status" value="1"/>
</dbReference>
<evidence type="ECO:0000313" key="5">
    <source>
        <dbReference type="EMBL" id="TGZ50752.1"/>
    </source>
</evidence>
<keyword evidence="6" id="KW-1185">Reference proteome</keyword>
<feature type="non-terminal residue" evidence="5">
    <location>
        <position position="441"/>
    </location>
</feature>
<evidence type="ECO:0000313" key="6">
    <source>
        <dbReference type="Proteomes" id="UP000310200"/>
    </source>
</evidence>
<comment type="caution">
    <text evidence="5">The sequence shown here is derived from an EMBL/GenBank/DDBJ whole genome shotgun (WGS) entry which is preliminary data.</text>
</comment>
<dbReference type="InterPro" id="IPR001680">
    <property type="entry name" value="WD40_rpt"/>
</dbReference>
<dbReference type="AlphaFoldDB" id="A0A4S2KM40"/>
<evidence type="ECO:0000256" key="2">
    <source>
        <dbReference type="ARBA" id="ARBA00022574"/>
    </source>
</evidence>
<protein>
    <recommendedName>
        <fullName evidence="1">WD repeat-containing protein 89</fullName>
    </recommendedName>
</protein>
<reference evidence="5 6" key="1">
    <citation type="journal article" date="2019" name="Philos. Trans. R. Soc. Lond., B, Biol. Sci.">
        <title>Ant behaviour and brain gene expression of defending hosts depend on the ecological success of the intruding social parasite.</title>
        <authorList>
            <person name="Kaur R."/>
            <person name="Stoldt M."/>
            <person name="Jongepier E."/>
            <person name="Feldmeyer B."/>
            <person name="Menzel F."/>
            <person name="Bornberg-Bauer E."/>
            <person name="Foitzik S."/>
        </authorList>
    </citation>
    <scope>NUCLEOTIDE SEQUENCE [LARGE SCALE GENOMIC DNA]</scope>
    <source>
        <tissue evidence="5">Whole body</tissue>
    </source>
</reference>
<evidence type="ECO:0000256" key="4">
    <source>
        <dbReference type="PROSITE-ProRule" id="PRU00221"/>
    </source>
</evidence>
<name>A0A4S2KM40_9HYME</name>